<dbReference type="InterPro" id="IPR002541">
    <property type="entry name" value="Cyt_c_assembly"/>
</dbReference>
<comment type="subcellular location">
    <subcellularLocation>
        <location evidence="1">Membrane</location>
        <topology evidence="1">Multi-pass membrane protein</topology>
    </subcellularLocation>
</comment>
<evidence type="ECO:0000313" key="9">
    <source>
        <dbReference type="EMBL" id="PZM96910.1"/>
    </source>
</evidence>
<evidence type="ECO:0000256" key="6">
    <source>
        <dbReference type="SAM" id="Phobius"/>
    </source>
</evidence>
<keyword evidence="4 6" id="KW-1133">Transmembrane helix</keyword>
<dbReference type="PANTHER" id="PTHR30071:SF1">
    <property type="entry name" value="CYTOCHROME B_B6 PROTEIN-RELATED"/>
    <property type="match status" value="1"/>
</dbReference>
<feature type="transmembrane region" description="Helical" evidence="6">
    <location>
        <begin position="237"/>
        <end position="260"/>
    </location>
</feature>
<dbReference type="Pfam" id="PF01578">
    <property type="entry name" value="Cytochrom_C_asm"/>
    <property type="match status" value="1"/>
</dbReference>
<sequence length="332" mass="36015">MTAYSQFSDLSYTTAAAIYVLAMLFVLVEQAFGRVARQRVAQRDLAKQRALVGAGAPVADGDGADATHDAAVPAAPSAGRPASGRPERFGRMGIALMVLGALLHVAALVLRGLAAGRAPWGNMYEYLMALSLVAVVTWLVLVRKYPLRHLTAFVLLPVVFLMFVGGTLYVEAGPLVPALQSYWLVIHVAAAIVASGMFLVPGVASVLYLMRTANEGNPRRFRRLAERLPGKDVLDRIAYRTSVLAFPIYTFGVFAGAIWAESAWGRFWDWDPKETVSFVAWVIYAAYLHARATAGWRGKPAAWINTAGFACIVFNFFFINLVTAGLHSYAGV</sequence>
<dbReference type="GO" id="GO:0005886">
    <property type="term" value="C:plasma membrane"/>
    <property type="evidence" value="ECO:0007669"/>
    <property type="project" value="TreeGrafter"/>
</dbReference>
<dbReference type="EMBL" id="QGUI01000348">
    <property type="protein sequence ID" value="PZM96910.1"/>
    <property type="molecule type" value="Genomic_DNA"/>
</dbReference>
<keyword evidence="5 6" id="KW-0472">Membrane</keyword>
<dbReference type="STRING" id="1111738.GCA_000427905_03113"/>
<feature type="transmembrane region" description="Helical" evidence="6">
    <location>
        <begin position="302"/>
        <end position="326"/>
    </location>
</feature>
<evidence type="ECO:0000256" key="1">
    <source>
        <dbReference type="ARBA" id="ARBA00004141"/>
    </source>
</evidence>
<dbReference type="EMBL" id="QGUI02000233">
    <property type="protein sequence ID" value="MFO7193563.1"/>
    <property type="molecule type" value="Genomic_DNA"/>
</dbReference>
<keyword evidence="2 6" id="KW-0812">Transmembrane</keyword>
<keyword evidence="3" id="KW-0201">Cytochrome c-type biogenesis</keyword>
<dbReference type="PANTHER" id="PTHR30071">
    <property type="entry name" value="HEME EXPORTER PROTEIN C"/>
    <property type="match status" value="1"/>
</dbReference>
<comment type="caution">
    <text evidence="9">The sequence shown here is derived from an EMBL/GenBank/DDBJ whole genome shotgun (WGS) entry which is preliminary data.</text>
</comment>
<dbReference type="GO" id="GO:0017004">
    <property type="term" value="P:cytochrome complex assembly"/>
    <property type="evidence" value="ECO:0007669"/>
    <property type="project" value="UniProtKB-KW"/>
</dbReference>
<evidence type="ECO:0000313" key="8">
    <source>
        <dbReference type="EMBL" id="MFO7193563.1"/>
    </source>
</evidence>
<organism evidence="9">
    <name type="scientific">Thermocrispum agreste</name>
    <dbReference type="NCBI Taxonomy" id="37925"/>
    <lineage>
        <taxon>Bacteria</taxon>
        <taxon>Bacillati</taxon>
        <taxon>Actinomycetota</taxon>
        <taxon>Actinomycetes</taxon>
        <taxon>Pseudonocardiales</taxon>
        <taxon>Pseudonocardiaceae</taxon>
        <taxon>Thermocrispum</taxon>
    </lineage>
</organism>
<feature type="transmembrane region" description="Helical" evidence="6">
    <location>
        <begin position="150"/>
        <end position="170"/>
    </location>
</feature>
<dbReference type="NCBIfam" id="TIGR03144">
    <property type="entry name" value="cytochr_II_ccsB"/>
    <property type="match status" value="1"/>
</dbReference>
<gene>
    <name evidence="9" type="primary">ccsB</name>
    <name evidence="8" type="ORF">DIU77_015080</name>
    <name evidence="9" type="ORF">DIU77_10035</name>
</gene>
<protein>
    <submittedName>
        <fullName evidence="9">C-type cytochrome biogenesis protein CcsB</fullName>
    </submittedName>
</protein>
<dbReference type="Proteomes" id="UP000249324">
    <property type="component" value="Unassembled WGS sequence"/>
</dbReference>
<evidence type="ECO:0000259" key="7">
    <source>
        <dbReference type="Pfam" id="PF01578"/>
    </source>
</evidence>
<reference evidence="9" key="1">
    <citation type="submission" date="2018-05" db="EMBL/GenBank/DDBJ databases">
        <authorList>
            <person name="Lanie J.A."/>
            <person name="Ng W.-L."/>
            <person name="Kazmierczak K.M."/>
            <person name="Andrzejewski T.M."/>
            <person name="Davidsen T.M."/>
            <person name="Wayne K.J."/>
            <person name="Tettelin H."/>
            <person name="Glass J.I."/>
            <person name="Rusch D."/>
            <person name="Podicherti R."/>
            <person name="Tsui H.-C.T."/>
            <person name="Winkler M.E."/>
        </authorList>
    </citation>
    <scope>NUCLEOTIDE SEQUENCE</scope>
    <source>
        <strain evidence="9">ZC4RG45</strain>
    </source>
</reference>
<reference evidence="8 10" key="3">
    <citation type="journal article" date="2021" name="BMC Genomics">
        <title>Genome-resolved metagenome and metatranscriptome analyses of thermophilic composting reveal key bacterial players and their metabolic interactions.</title>
        <authorList>
            <person name="Braga L.P.P."/>
            <person name="Pereira R.V."/>
            <person name="Martins L.F."/>
            <person name="Moura L.M.S."/>
            <person name="Sanchez F.B."/>
            <person name="Patane J.S.L."/>
            <person name="da Silva A.M."/>
            <person name="Setubal J.C."/>
        </authorList>
    </citation>
    <scope>NUCLEOTIDE SEQUENCE [LARGE SCALE GENOMIC DNA]</scope>
    <source>
        <strain evidence="8">ZC4RG45</strain>
    </source>
</reference>
<feature type="transmembrane region" description="Helical" evidence="6">
    <location>
        <begin position="272"/>
        <end position="290"/>
    </location>
</feature>
<evidence type="ECO:0000256" key="3">
    <source>
        <dbReference type="ARBA" id="ARBA00022748"/>
    </source>
</evidence>
<feature type="transmembrane region" description="Helical" evidence="6">
    <location>
        <begin position="12"/>
        <end position="33"/>
    </location>
</feature>
<accession>A0A2W4JD04</accession>
<dbReference type="InterPro" id="IPR045062">
    <property type="entry name" value="Cyt_c_biogenesis_CcsA/CcmC"/>
</dbReference>
<evidence type="ECO:0000256" key="4">
    <source>
        <dbReference type="ARBA" id="ARBA00022989"/>
    </source>
</evidence>
<feature type="transmembrane region" description="Helical" evidence="6">
    <location>
        <begin position="94"/>
        <end position="114"/>
    </location>
</feature>
<name>A0A2W4JD04_9PSEU</name>
<evidence type="ECO:0000256" key="2">
    <source>
        <dbReference type="ARBA" id="ARBA00022692"/>
    </source>
</evidence>
<feature type="domain" description="Cytochrome c assembly protein" evidence="7">
    <location>
        <begin position="120"/>
        <end position="327"/>
    </location>
</feature>
<evidence type="ECO:0000256" key="5">
    <source>
        <dbReference type="ARBA" id="ARBA00023136"/>
    </source>
</evidence>
<dbReference type="GO" id="GO:0020037">
    <property type="term" value="F:heme binding"/>
    <property type="evidence" value="ECO:0007669"/>
    <property type="project" value="InterPro"/>
</dbReference>
<feature type="transmembrane region" description="Helical" evidence="6">
    <location>
        <begin position="182"/>
        <end position="210"/>
    </location>
</feature>
<dbReference type="InterPro" id="IPR017562">
    <property type="entry name" value="Cyt_c_biogenesis_CcsA"/>
</dbReference>
<reference evidence="8" key="2">
    <citation type="submission" date="2018-05" db="EMBL/GenBank/DDBJ databases">
        <authorList>
            <person name="Moura L."/>
            <person name="Setubal J.C."/>
        </authorList>
    </citation>
    <scope>NUCLEOTIDE SEQUENCE</scope>
    <source>
        <strain evidence="8">ZC4RG45</strain>
    </source>
</reference>
<reference evidence="8" key="4">
    <citation type="submission" date="2023-08" db="EMBL/GenBank/DDBJ databases">
        <authorList>
            <person name="Guima S.E.S."/>
            <person name="Martins L.F."/>
            <person name="Silva A.M."/>
            <person name="Setubal J.C."/>
        </authorList>
    </citation>
    <scope>NUCLEOTIDE SEQUENCE</scope>
    <source>
        <strain evidence="8">ZC4RG45</strain>
    </source>
</reference>
<proteinExistence type="predicted"/>
<evidence type="ECO:0000313" key="10">
    <source>
        <dbReference type="Proteomes" id="UP000249324"/>
    </source>
</evidence>
<dbReference type="AlphaFoldDB" id="A0A2W4JD04"/>
<feature type="transmembrane region" description="Helical" evidence="6">
    <location>
        <begin position="126"/>
        <end position="143"/>
    </location>
</feature>